<keyword evidence="4 6" id="KW-1133">Transmembrane helix</keyword>
<evidence type="ECO:0000256" key="1">
    <source>
        <dbReference type="ARBA" id="ARBA00004167"/>
    </source>
</evidence>
<evidence type="ECO:0000256" key="5">
    <source>
        <dbReference type="ARBA" id="ARBA00023136"/>
    </source>
</evidence>
<evidence type="ECO:0000256" key="3">
    <source>
        <dbReference type="ARBA" id="ARBA00022692"/>
    </source>
</evidence>
<evidence type="ECO:0000256" key="4">
    <source>
        <dbReference type="ARBA" id="ARBA00022989"/>
    </source>
</evidence>
<dbReference type="Pfam" id="PF04011">
    <property type="entry name" value="LemA"/>
    <property type="match status" value="1"/>
</dbReference>
<keyword evidence="5 6" id="KW-0472">Membrane</keyword>
<dbReference type="PANTHER" id="PTHR34478">
    <property type="entry name" value="PROTEIN LEMA"/>
    <property type="match status" value="1"/>
</dbReference>
<evidence type="ECO:0000256" key="6">
    <source>
        <dbReference type="SAM" id="Phobius"/>
    </source>
</evidence>
<evidence type="ECO:0000256" key="2">
    <source>
        <dbReference type="ARBA" id="ARBA00008854"/>
    </source>
</evidence>
<dbReference type="EMBL" id="BMFF01000003">
    <property type="protein sequence ID" value="GGC98614.1"/>
    <property type="molecule type" value="Genomic_DNA"/>
</dbReference>
<dbReference type="SUPFAM" id="SSF140478">
    <property type="entry name" value="LemA-like"/>
    <property type="match status" value="1"/>
</dbReference>
<dbReference type="Proteomes" id="UP000638188">
    <property type="component" value="Unassembled WGS sequence"/>
</dbReference>
<reference evidence="8" key="1">
    <citation type="journal article" date="2019" name="Int. J. Syst. Evol. Microbiol.">
        <title>The Global Catalogue of Microorganisms (GCM) 10K type strain sequencing project: providing services to taxonomists for standard genome sequencing and annotation.</title>
        <authorList>
            <consortium name="The Broad Institute Genomics Platform"/>
            <consortium name="The Broad Institute Genome Sequencing Center for Infectious Disease"/>
            <person name="Wu L."/>
            <person name="Ma J."/>
        </authorList>
    </citation>
    <scope>NUCLEOTIDE SEQUENCE [LARGE SCALE GENOMIC DNA]</scope>
    <source>
        <strain evidence="8">CGMCC 1.12482</strain>
    </source>
</reference>
<comment type="similarity">
    <text evidence="2">Belongs to the LemA family.</text>
</comment>
<keyword evidence="8" id="KW-1185">Reference proteome</keyword>
<evidence type="ECO:0000313" key="7">
    <source>
        <dbReference type="EMBL" id="GGC98614.1"/>
    </source>
</evidence>
<sequence>MDLTSPLTLAFIAVLIVAFLYAALLYNQLVSIKHAVSKAWANIDVLMRQRHDELPKLVEACRRYMQHEQQTLENVVLARNAVAEAREQSDVKGLGRAETALRTGLGQLFALAENYPDLKANESFMHLQSRITGLESGIADRRELYNEAVNINNVRIEQFPDVLVARMFSFQPAELLQFSEAETADVDMRALFS</sequence>
<comment type="caution">
    <text evidence="7">The sequence shown here is derived from an EMBL/GenBank/DDBJ whole genome shotgun (WGS) entry which is preliminary data.</text>
</comment>
<feature type="transmembrane region" description="Helical" evidence="6">
    <location>
        <begin position="6"/>
        <end position="26"/>
    </location>
</feature>
<comment type="subcellular location">
    <subcellularLocation>
        <location evidence="1">Membrane</location>
        <topology evidence="1">Single-pass membrane protein</topology>
    </subcellularLocation>
</comment>
<dbReference type="Gene3D" id="1.20.1440.20">
    <property type="entry name" value="LemA-like domain"/>
    <property type="match status" value="1"/>
</dbReference>
<organism evidence="7 8">
    <name type="scientific">Halopseudomonas salina</name>
    <dbReference type="NCBI Taxonomy" id="1323744"/>
    <lineage>
        <taxon>Bacteria</taxon>
        <taxon>Pseudomonadati</taxon>
        <taxon>Pseudomonadota</taxon>
        <taxon>Gammaproteobacteria</taxon>
        <taxon>Pseudomonadales</taxon>
        <taxon>Pseudomonadaceae</taxon>
        <taxon>Halopseudomonas</taxon>
    </lineage>
</organism>
<protein>
    <recommendedName>
        <fullName evidence="9">LemA protein</fullName>
    </recommendedName>
</protein>
<proteinExistence type="inferred from homology"/>
<dbReference type="InterPro" id="IPR007156">
    <property type="entry name" value="MamQ_LemA"/>
</dbReference>
<dbReference type="InterPro" id="IPR023353">
    <property type="entry name" value="LemA-like_dom_sf"/>
</dbReference>
<evidence type="ECO:0000313" key="8">
    <source>
        <dbReference type="Proteomes" id="UP000638188"/>
    </source>
</evidence>
<gene>
    <name evidence="7" type="ORF">GCM10007418_17460</name>
</gene>
<evidence type="ECO:0008006" key="9">
    <source>
        <dbReference type="Google" id="ProtNLM"/>
    </source>
</evidence>
<name>A0ABQ1PKJ9_9GAMM</name>
<dbReference type="RefSeq" id="WP_150278491.1">
    <property type="nucleotide sequence ID" value="NZ_BMFF01000003.1"/>
</dbReference>
<dbReference type="PANTHER" id="PTHR34478:SF1">
    <property type="entry name" value="PROTEIN LEMA"/>
    <property type="match status" value="1"/>
</dbReference>
<accession>A0ABQ1PKJ9</accession>
<keyword evidence="3 6" id="KW-0812">Transmembrane</keyword>